<protein>
    <submittedName>
        <fullName evidence="1">Uncharacterized protein</fullName>
    </submittedName>
</protein>
<dbReference type="EMBL" id="LXQA010999978">
    <property type="protein sequence ID" value="MCI80634.1"/>
    <property type="molecule type" value="Genomic_DNA"/>
</dbReference>
<organism evidence="1 2">
    <name type="scientific">Trifolium medium</name>
    <dbReference type="NCBI Taxonomy" id="97028"/>
    <lineage>
        <taxon>Eukaryota</taxon>
        <taxon>Viridiplantae</taxon>
        <taxon>Streptophyta</taxon>
        <taxon>Embryophyta</taxon>
        <taxon>Tracheophyta</taxon>
        <taxon>Spermatophyta</taxon>
        <taxon>Magnoliopsida</taxon>
        <taxon>eudicotyledons</taxon>
        <taxon>Gunneridae</taxon>
        <taxon>Pentapetalae</taxon>
        <taxon>rosids</taxon>
        <taxon>fabids</taxon>
        <taxon>Fabales</taxon>
        <taxon>Fabaceae</taxon>
        <taxon>Papilionoideae</taxon>
        <taxon>50 kb inversion clade</taxon>
        <taxon>NPAAA clade</taxon>
        <taxon>Hologalegina</taxon>
        <taxon>IRL clade</taxon>
        <taxon>Trifolieae</taxon>
        <taxon>Trifolium</taxon>
    </lineage>
</organism>
<keyword evidence="2" id="KW-1185">Reference proteome</keyword>
<dbReference type="AlphaFoldDB" id="A0A392UX71"/>
<proteinExistence type="predicted"/>
<sequence>MRWWGLDLGASVEEAPFCLGAGSPSWASCFDGLSFSFLVCGFLVLEVRVLEFRVL</sequence>
<gene>
    <name evidence="1" type="ORF">A2U01_0101905</name>
</gene>
<feature type="non-terminal residue" evidence="1">
    <location>
        <position position="55"/>
    </location>
</feature>
<name>A0A392UX71_9FABA</name>
<dbReference type="PROSITE" id="PS51257">
    <property type="entry name" value="PROKAR_LIPOPROTEIN"/>
    <property type="match status" value="1"/>
</dbReference>
<evidence type="ECO:0000313" key="2">
    <source>
        <dbReference type="Proteomes" id="UP000265520"/>
    </source>
</evidence>
<evidence type="ECO:0000313" key="1">
    <source>
        <dbReference type="EMBL" id="MCI80634.1"/>
    </source>
</evidence>
<reference evidence="1 2" key="1">
    <citation type="journal article" date="2018" name="Front. Plant Sci.">
        <title>Red Clover (Trifolium pratense) and Zigzag Clover (T. medium) - A Picture of Genomic Similarities and Differences.</title>
        <authorList>
            <person name="Dluhosova J."/>
            <person name="Istvanek J."/>
            <person name="Nedelnik J."/>
            <person name="Repkova J."/>
        </authorList>
    </citation>
    <scope>NUCLEOTIDE SEQUENCE [LARGE SCALE GENOMIC DNA]</scope>
    <source>
        <strain evidence="2">cv. 10/8</strain>
        <tissue evidence="1">Leaf</tissue>
    </source>
</reference>
<dbReference type="Proteomes" id="UP000265520">
    <property type="component" value="Unassembled WGS sequence"/>
</dbReference>
<accession>A0A392UX71</accession>
<comment type="caution">
    <text evidence="1">The sequence shown here is derived from an EMBL/GenBank/DDBJ whole genome shotgun (WGS) entry which is preliminary data.</text>
</comment>